<dbReference type="InterPro" id="IPR004883">
    <property type="entry name" value="LOB"/>
</dbReference>
<dbReference type="EMBL" id="SMOL01000148">
    <property type="protein sequence ID" value="KAB2627875.1"/>
    <property type="molecule type" value="Genomic_DNA"/>
</dbReference>
<keyword evidence="4" id="KW-1185">Reference proteome</keyword>
<dbReference type="AlphaFoldDB" id="A0A5N5HJ64"/>
<name>A0A5N5HJ64_9ROSA</name>
<organism evidence="3 4">
    <name type="scientific">Pyrus ussuriensis x Pyrus communis</name>
    <dbReference type="NCBI Taxonomy" id="2448454"/>
    <lineage>
        <taxon>Eukaryota</taxon>
        <taxon>Viridiplantae</taxon>
        <taxon>Streptophyta</taxon>
        <taxon>Embryophyta</taxon>
        <taxon>Tracheophyta</taxon>
        <taxon>Spermatophyta</taxon>
        <taxon>Magnoliopsida</taxon>
        <taxon>eudicotyledons</taxon>
        <taxon>Gunneridae</taxon>
        <taxon>Pentapetalae</taxon>
        <taxon>rosids</taxon>
        <taxon>fabids</taxon>
        <taxon>Rosales</taxon>
        <taxon>Rosaceae</taxon>
        <taxon>Amygdaloideae</taxon>
        <taxon>Maleae</taxon>
        <taxon>Pyrus</taxon>
    </lineage>
</organism>
<protein>
    <submittedName>
        <fullName evidence="3">LOB domain-containing protein 25-like</fullName>
    </submittedName>
</protein>
<feature type="domain" description="LOB" evidence="2">
    <location>
        <begin position="7"/>
        <end position="64"/>
    </location>
</feature>
<dbReference type="OrthoDB" id="1893065at2759"/>
<reference evidence="4" key="2">
    <citation type="submission" date="2019-10" db="EMBL/GenBank/DDBJ databases">
        <title>A de novo genome assembly of a pear dwarfing rootstock.</title>
        <authorList>
            <person name="Wang F."/>
            <person name="Wang J."/>
            <person name="Li S."/>
            <person name="Zhang Y."/>
            <person name="Fang M."/>
            <person name="Ma L."/>
            <person name="Zhao Y."/>
            <person name="Jiang S."/>
        </authorList>
    </citation>
    <scope>NUCLEOTIDE SEQUENCE [LARGE SCALE GENOMIC DNA]</scope>
</reference>
<sequence>MHRGLPLAPYFPSNYPTNSHNAHELFDVGRLEQLVIALPLHLRNPAMSTIFVEADQHAKNSVGAATLPGRCSGPSTSTRRNSTACATSSNCAAAAAMLWLQCAYRECV</sequence>
<evidence type="ECO:0000313" key="4">
    <source>
        <dbReference type="Proteomes" id="UP000327157"/>
    </source>
</evidence>
<comment type="caution">
    <text evidence="3">The sequence shown here is derived from an EMBL/GenBank/DDBJ whole genome shotgun (WGS) entry which is preliminary data.</text>
</comment>
<proteinExistence type="inferred from homology"/>
<evidence type="ECO:0000256" key="1">
    <source>
        <dbReference type="ARBA" id="ARBA00005474"/>
    </source>
</evidence>
<evidence type="ECO:0000313" key="3">
    <source>
        <dbReference type="EMBL" id="KAB2627875.1"/>
    </source>
</evidence>
<dbReference type="Proteomes" id="UP000327157">
    <property type="component" value="Chromosome 8"/>
</dbReference>
<gene>
    <name evidence="3" type="ORF">D8674_032670</name>
</gene>
<dbReference type="Pfam" id="PF03195">
    <property type="entry name" value="LOB"/>
    <property type="match status" value="1"/>
</dbReference>
<accession>A0A5N5HJ64</accession>
<comment type="similarity">
    <text evidence="1">Belongs to the LOB domain-containing protein family.</text>
</comment>
<reference evidence="3 4" key="1">
    <citation type="submission" date="2019-09" db="EMBL/GenBank/DDBJ databases">
        <authorList>
            <person name="Ou C."/>
        </authorList>
    </citation>
    <scope>NUCLEOTIDE SEQUENCE [LARGE SCALE GENOMIC DNA]</scope>
    <source>
        <strain evidence="3">S2</strain>
        <tissue evidence="3">Leaf</tissue>
    </source>
</reference>
<evidence type="ECO:0000259" key="2">
    <source>
        <dbReference type="Pfam" id="PF03195"/>
    </source>
</evidence>
<reference evidence="3 4" key="3">
    <citation type="submission" date="2019-11" db="EMBL/GenBank/DDBJ databases">
        <title>A de novo genome assembly of a pear dwarfing rootstock.</title>
        <authorList>
            <person name="Wang F."/>
            <person name="Wang J."/>
            <person name="Li S."/>
            <person name="Zhang Y."/>
            <person name="Fang M."/>
            <person name="Ma L."/>
            <person name="Zhao Y."/>
            <person name="Jiang S."/>
        </authorList>
    </citation>
    <scope>NUCLEOTIDE SEQUENCE [LARGE SCALE GENOMIC DNA]</scope>
    <source>
        <strain evidence="3">S2</strain>
        <tissue evidence="3">Leaf</tissue>
    </source>
</reference>